<feature type="compositionally biased region" description="Polar residues" evidence="1">
    <location>
        <begin position="78"/>
        <end position="88"/>
    </location>
</feature>
<feature type="region of interest" description="Disordered" evidence="1">
    <location>
        <begin position="63"/>
        <end position="88"/>
    </location>
</feature>
<accession>A0A7G3PH87</accession>
<proteinExistence type="predicted"/>
<name>A0A7G3PH87_9CAUD</name>
<dbReference type="EMBL" id="MN820898">
    <property type="protein sequence ID" value="QHB80439.1"/>
    <property type="molecule type" value="Genomic_DNA"/>
</dbReference>
<protein>
    <submittedName>
        <fullName evidence="2">Putative major capsid protein</fullName>
    </submittedName>
</protein>
<reference evidence="2 3" key="1">
    <citation type="journal article" date="2020" name="Viruses">
        <title>Characterization of vB_StuS_MMDA13, a Newly Discovered Bacteriophage Infecting the Agar-Degrading Species Sphingomonas turrisvirgatae.</title>
        <authorList>
            <person name="Marmo P."/>
            <person name="Thaller M.C."/>
            <person name="Di Lallo G."/>
            <person name="Henrici De Angelis L."/>
            <person name="Poerio N."/>
            <person name="De Santis F."/>
            <person name="Fraziano M."/>
            <person name="Migliore L."/>
            <person name="D'Andrea M.M."/>
        </authorList>
    </citation>
    <scope>NUCLEOTIDE SEQUENCE [LARGE SCALE GENOMIC DNA]</scope>
</reference>
<evidence type="ECO:0000313" key="3">
    <source>
        <dbReference type="Proteomes" id="UP000515820"/>
    </source>
</evidence>
<evidence type="ECO:0000313" key="2">
    <source>
        <dbReference type="EMBL" id="QHB80439.1"/>
    </source>
</evidence>
<gene>
    <name evidence="2" type="ORF">MMDA13_gp05</name>
</gene>
<feature type="compositionally biased region" description="Acidic residues" evidence="1">
    <location>
        <begin position="63"/>
        <end position="76"/>
    </location>
</feature>
<evidence type="ECO:0000256" key="1">
    <source>
        <dbReference type="SAM" id="MobiDB-lite"/>
    </source>
</evidence>
<dbReference type="Proteomes" id="UP000515820">
    <property type="component" value="Segment"/>
</dbReference>
<keyword evidence="3" id="KW-1185">Reference proteome</keyword>
<organism evidence="2 3">
    <name type="scientific">Sphingomonas phage vB_StuS_MMDA13</name>
    <dbReference type="NCBI Taxonomy" id="2686378"/>
    <lineage>
        <taxon>Viruses</taxon>
        <taxon>Duplodnaviria</taxon>
        <taxon>Heunggongvirae</taxon>
        <taxon>Uroviricota</taxon>
        <taxon>Caudoviricetes</taxon>
        <taxon>Queuovirinae</taxon>
        <taxon>Torvergatavirus</taxon>
        <taxon>Torvergatavirus MMDA13</taxon>
    </lineage>
</organism>
<sequence length="354" mass="37775">MAAGVTRISDVVVPEVFTPYSQLMTQEKSRLIQSGAVVVDAELSNLLNGGGLTFNQPFFKDLDNDEENVSNDDPADESSPNKIGTGSEVQIRLSRNNSWSSMDLTAALAGADPMAAIASRVADYWVRRLQLVFVATMNGVLADNAAAPTGGDTHTQNDMIHDISGGAFVDGVTNFSAEAFVDAAVTMGDGMDDLTMVMMHSLVYARALKNNLIDFMPDSDNFAAVPDTTGPRKGIPTFLGREVIVDDGMPANAGVFDTWLFGAGAFQFGAGSPAVPTETDRKPETGNGGGQDILYNRVEWTMHPVGHAYIGGTTAKGGPSNANTSGNLANAGSWRRVFNERKQIRIARLVTREY</sequence>